<name>A0AAN9SBE5_PSOTE</name>
<evidence type="ECO:0000256" key="3">
    <source>
        <dbReference type="PROSITE-ProRule" id="PRU01251"/>
    </source>
</evidence>
<comment type="similarity">
    <text evidence="1">Belongs to the ClpA/ClpB family.</text>
</comment>
<organism evidence="6 7">
    <name type="scientific">Psophocarpus tetragonolobus</name>
    <name type="common">Winged bean</name>
    <name type="synonym">Dolichos tetragonolobus</name>
    <dbReference type="NCBI Taxonomy" id="3891"/>
    <lineage>
        <taxon>Eukaryota</taxon>
        <taxon>Viridiplantae</taxon>
        <taxon>Streptophyta</taxon>
        <taxon>Embryophyta</taxon>
        <taxon>Tracheophyta</taxon>
        <taxon>Spermatophyta</taxon>
        <taxon>Magnoliopsida</taxon>
        <taxon>eudicotyledons</taxon>
        <taxon>Gunneridae</taxon>
        <taxon>Pentapetalae</taxon>
        <taxon>rosids</taxon>
        <taxon>fabids</taxon>
        <taxon>Fabales</taxon>
        <taxon>Fabaceae</taxon>
        <taxon>Papilionoideae</taxon>
        <taxon>50 kb inversion clade</taxon>
        <taxon>NPAAA clade</taxon>
        <taxon>indigoferoid/millettioid clade</taxon>
        <taxon>Phaseoleae</taxon>
        <taxon>Psophocarpus</taxon>
    </lineage>
</organism>
<dbReference type="Gene3D" id="3.40.50.300">
    <property type="entry name" value="P-loop containing nucleotide triphosphate hydrolases"/>
    <property type="match status" value="1"/>
</dbReference>
<dbReference type="EMBL" id="JAYMYS010000005">
    <property type="protein sequence ID" value="KAK7393124.1"/>
    <property type="molecule type" value="Genomic_DNA"/>
</dbReference>
<comment type="caution">
    <text evidence="6">The sequence shown here is derived from an EMBL/GenBank/DDBJ whole genome shotgun (WGS) entry which is preliminary data.</text>
</comment>
<dbReference type="Proteomes" id="UP001386955">
    <property type="component" value="Unassembled WGS sequence"/>
</dbReference>
<evidence type="ECO:0000313" key="7">
    <source>
        <dbReference type="Proteomes" id="UP001386955"/>
    </source>
</evidence>
<evidence type="ECO:0000256" key="4">
    <source>
        <dbReference type="SAM" id="MobiDB-lite"/>
    </source>
</evidence>
<dbReference type="SUPFAM" id="SSF81923">
    <property type="entry name" value="Double Clp-N motif"/>
    <property type="match status" value="1"/>
</dbReference>
<feature type="region of interest" description="Disordered" evidence="4">
    <location>
        <begin position="626"/>
        <end position="648"/>
    </location>
</feature>
<evidence type="ECO:0000259" key="5">
    <source>
        <dbReference type="PROSITE" id="PS51903"/>
    </source>
</evidence>
<reference evidence="6 7" key="1">
    <citation type="submission" date="2024-01" db="EMBL/GenBank/DDBJ databases">
        <title>The genomes of 5 underutilized Papilionoideae crops provide insights into root nodulation and disease resistanc.</title>
        <authorList>
            <person name="Jiang F."/>
        </authorList>
    </citation>
    <scope>NUCLEOTIDE SEQUENCE [LARGE SCALE GENOMIC DNA]</scope>
    <source>
        <strain evidence="6">DUOXIRENSHENG_FW03</strain>
        <tissue evidence="6">Leaves</tissue>
    </source>
</reference>
<dbReference type="InterPro" id="IPR058680">
    <property type="entry name" value="NBD_SMAX1-like"/>
</dbReference>
<keyword evidence="2 3" id="KW-0677">Repeat</keyword>
<dbReference type="InterPro" id="IPR036628">
    <property type="entry name" value="Clp_N_dom_sf"/>
</dbReference>
<dbReference type="AlphaFoldDB" id="A0AAN9SBE5"/>
<dbReference type="Pfam" id="PF02861">
    <property type="entry name" value="Clp_N"/>
    <property type="match status" value="1"/>
</dbReference>
<dbReference type="InterPro" id="IPR027417">
    <property type="entry name" value="P-loop_NTPase"/>
</dbReference>
<evidence type="ECO:0000256" key="1">
    <source>
        <dbReference type="ARBA" id="ARBA00008675"/>
    </source>
</evidence>
<dbReference type="Gene3D" id="1.10.1780.10">
    <property type="entry name" value="Clp, N-terminal domain"/>
    <property type="match status" value="1"/>
</dbReference>
<dbReference type="InterPro" id="IPR051650">
    <property type="entry name" value="SL_signaling_regulator"/>
</dbReference>
<proteinExistence type="inferred from homology"/>
<dbReference type="Pfam" id="PF23569">
    <property type="entry name" value="NBD_SMAX1"/>
    <property type="match status" value="1"/>
</dbReference>
<evidence type="ECO:0000313" key="6">
    <source>
        <dbReference type="EMBL" id="KAK7393124.1"/>
    </source>
</evidence>
<dbReference type="InterPro" id="IPR004176">
    <property type="entry name" value="Clp_R_N"/>
</dbReference>
<gene>
    <name evidence="6" type="ORF">VNO78_21578</name>
</gene>
<evidence type="ECO:0000256" key="2">
    <source>
        <dbReference type="ARBA" id="ARBA00022737"/>
    </source>
</evidence>
<sequence>MQSTFTCKAKISLSNKKGTKPSSYQWHTHTSLCYISGRTQVGKMRAGICSIQLQALTPEAATLVKQAVTLATRRGHAQVTPLHIATVMLATSTGLLRKACLQCHSHPLQYKALELCFNVSLNRLPASTPSPLLSPSYSTTPSLSNALVAAFKRAQAHQRRGSIENQQQPILALKIEVEQLIISILDDPSISRVMREAGFSSAHVKTRVEQAVSMEVCSQQQATNKDSTTKLQVLGGSNMSPSSSFDQFRAPFIRSLDHANDDVSDVDDVTSVLSELVSKRRNTVIVGESLASAEGVSREVMERLEKGNNVDQGELRFVQFVSLPLVSFRNISKEEVERKFVELRSLVKSHVGRGFILYLGDLKWLFEFWSSYCEQRTNYYCSVEHMVMELKKLIGGSGENGRLWLMGIATFRTYMKGKACHPSLETIWDLHPFTVPVGSLSLGLNFDSDFQVQERSKVIFKDESFEERAKVRKYLTCCRDCSLNFEKEAKSITSSSTRRRDCTTSLPTWLKNCKEKRNHMMENQENAKLKDICKKWNSFCSSAHGYPSNHEKQFLFISSSSPSSPTSVSSHERKFNFSLSQLNWPIISEPKEVPKECELYTETTVSDDECYEGNLIMFMPERNIPKPDLLSNPNSSPNSASSSEAVEGLDSTEMFKEYNDENMKILCDALEKKVPKQKEMVRDIASSVLLCRSGMRKGENRLVKRDERQETWFSFLGVDSQAKEMVSKELAKVVFGSYGNFVSMGMSTFSTKRGGDSTHDESKTKRPRNEFGGSYLQRFGEALNENPHRVFFMEDLEQVDHFSKKGVKQGIESGAITLPGGESVPLKDAIIIFSSETFRTCSPARTTSPSSDEDMKENINNSQEEIPCLSLDLKMAIEVQNNVHLDGDTAKILELVDKKISFKI</sequence>
<accession>A0AAN9SBE5</accession>
<feature type="region of interest" description="Disordered" evidence="4">
    <location>
        <begin position="750"/>
        <end position="771"/>
    </location>
</feature>
<protein>
    <recommendedName>
        <fullName evidence="5">Clp R domain-containing protein</fullName>
    </recommendedName>
</protein>
<keyword evidence="7" id="KW-1185">Reference proteome</keyword>
<dbReference type="PANTHER" id="PTHR43572">
    <property type="entry name" value="CHAPERONE PROTEIN CLPD, CHLOROPLASTIC"/>
    <property type="match status" value="1"/>
</dbReference>
<dbReference type="PROSITE" id="PS51903">
    <property type="entry name" value="CLP_R"/>
    <property type="match status" value="1"/>
</dbReference>
<feature type="compositionally biased region" description="Low complexity" evidence="4">
    <location>
        <begin position="631"/>
        <end position="643"/>
    </location>
</feature>
<feature type="domain" description="Clp R" evidence="5">
    <location>
        <begin position="53"/>
        <end position="215"/>
    </location>
</feature>
<feature type="compositionally biased region" description="Basic and acidic residues" evidence="4">
    <location>
        <begin position="753"/>
        <end position="769"/>
    </location>
</feature>
<dbReference type="PANTHER" id="PTHR43572:SF78">
    <property type="entry name" value="CLP R DOMAIN-CONTAINING PROTEIN"/>
    <property type="match status" value="1"/>
</dbReference>